<dbReference type="EMBL" id="CM046398">
    <property type="protein sequence ID" value="KAI8530175.1"/>
    <property type="molecule type" value="Genomic_DNA"/>
</dbReference>
<accession>A0ACC0LNI7</accession>
<reference evidence="1" key="1">
    <citation type="submission" date="2022-02" db="EMBL/GenBank/DDBJ databases">
        <title>Plant Genome Project.</title>
        <authorList>
            <person name="Zhang R.-G."/>
        </authorList>
    </citation>
    <scope>NUCLEOTIDE SEQUENCE</scope>
    <source>
        <strain evidence="1">AT1</strain>
    </source>
</reference>
<evidence type="ECO:0000313" key="1">
    <source>
        <dbReference type="EMBL" id="KAI8530175.1"/>
    </source>
</evidence>
<gene>
    <name evidence="1" type="ORF">RHMOL_Rhmol11G0035300</name>
</gene>
<sequence length="74" mass="8609">MFPILHAFYGFFGALPPMEYFEVKDEEEEIGDEEVANEATLEEDKTQKLRMPIRRILDNSSNQCNPLGCRKLEN</sequence>
<comment type="caution">
    <text evidence="1">The sequence shown here is derived from an EMBL/GenBank/DDBJ whole genome shotgun (WGS) entry which is preliminary data.</text>
</comment>
<organism evidence="1 2">
    <name type="scientific">Rhododendron molle</name>
    <name type="common">Chinese azalea</name>
    <name type="synonym">Azalea mollis</name>
    <dbReference type="NCBI Taxonomy" id="49168"/>
    <lineage>
        <taxon>Eukaryota</taxon>
        <taxon>Viridiplantae</taxon>
        <taxon>Streptophyta</taxon>
        <taxon>Embryophyta</taxon>
        <taxon>Tracheophyta</taxon>
        <taxon>Spermatophyta</taxon>
        <taxon>Magnoliopsida</taxon>
        <taxon>eudicotyledons</taxon>
        <taxon>Gunneridae</taxon>
        <taxon>Pentapetalae</taxon>
        <taxon>asterids</taxon>
        <taxon>Ericales</taxon>
        <taxon>Ericaceae</taxon>
        <taxon>Ericoideae</taxon>
        <taxon>Rhodoreae</taxon>
        <taxon>Rhododendron</taxon>
    </lineage>
</organism>
<name>A0ACC0LNI7_RHOML</name>
<keyword evidence="2" id="KW-1185">Reference proteome</keyword>
<evidence type="ECO:0000313" key="2">
    <source>
        <dbReference type="Proteomes" id="UP001062846"/>
    </source>
</evidence>
<proteinExistence type="predicted"/>
<dbReference type="Proteomes" id="UP001062846">
    <property type="component" value="Chromosome 11"/>
</dbReference>
<protein>
    <submittedName>
        <fullName evidence="1">Uncharacterized protein</fullName>
    </submittedName>
</protein>